<dbReference type="InterPro" id="IPR036397">
    <property type="entry name" value="RNaseH_sf"/>
</dbReference>
<protein>
    <recommendedName>
        <fullName evidence="16">Integrase catalytic domain-containing protein</fullName>
    </recommendedName>
</protein>
<keyword evidence="12" id="KW-0233">DNA recombination</keyword>
<gene>
    <name evidence="17" type="ORF">O181_081842</name>
</gene>
<feature type="domain" description="Integrase catalytic" evidence="16">
    <location>
        <begin position="119"/>
        <end position="285"/>
    </location>
</feature>
<evidence type="ECO:0000313" key="18">
    <source>
        <dbReference type="Proteomes" id="UP000765509"/>
    </source>
</evidence>
<dbReference type="GO" id="GO:0003964">
    <property type="term" value="F:RNA-directed DNA polymerase activity"/>
    <property type="evidence" value="ECO:0007669"/>
    <property type="project" value="UniProtKB-KW"/>
</dbReference>
<dbReference type="GO" id="GO:0004519">
    <property type="term" value="F:endonuclease activity"/>
    <property type="evidence" value="ECO:0007669"/>
    <property type="project" value="UniProtKB-KW"/>
</dbReference>
<dbReference type="Pfam" id="PF25597">
    <property type="entry name" value="SH3_retrovirus"/>
    <property type="match status" value="1"/>
</dbReference>
<keyword evidence="2" id="KW-0548">Nucleotidyltransferase</keyword>
<reference evidence="17" key="1">
    <citation type="submission" date="2021-03" db="EMBL/GenBank/DDBJ databases">
        <title>Draft genome sequence of rust myrtle Austropuccinia psidii MF-1, a brazilian biotype.</title>
        <authorList>
            <person name="Quecine M.C."/>
            <person name="Pachon D.M.R."/>
            <person name="Bonatelli M.L."/>
            <person name="Correr F.H."/>
            <person name="Franceschini L.M."/>
            <person name="Leite T.F."/>
            <person name="Margarido G.R.A."/>
            <person name="Almeida C.A."/>
            <person name="Ferrarezi J.A."/>
            <person name="Labate C.A."/>
        </authorList>
    </citation>
    <scope>NUCLEOTIDE SEQUENCE</scope>
    <source>
        <strain evidence="17">MF-1</strain>
    </source>
</reference>
<dbReference type="GO" id="GO:0003887">
    <property type="term" value="F:DNA-directed DNA polymerase activity"/>
    <property type="evidence" value="ECO:0007669"/>
    <property type="project" value="UniProtKB-KW"/>
</dbReference>
<evidence type="ECO:0000256" key="2">
    <source>
        <dbReference type="ARBA" id="ARBA00022695"/>
    </source>
</evidence>
<keyword evidence="8" id="KW-0694">RNA-binding</keyword>
<keyword evidence="10" id="KW-0695">RNA-directed DNA polymerase</keyword>
<dbReference type="GO" id="GO:0046872">
    <property type="term" value="F:metal ion binding"/>
    <property type="evidence" value="ECO:0007669"/>
    <property type="project" value="UniProtKB-KW"/>
</dbReference>
<keyword evidence="9" id="KW-0229">DNA integration</keyword>
<dbReference type="InterPro" id="IPR001584">
    <property type="entry name" value="Integrase_cat-core"/>
</dbReference>
<dbReference type="Gene3D" id="3.30.420.10">
    <property type="entry name" value="Ribonuclease H-like superfamily/Ribonuclease H"/>
    <property type="match status" value="1"/>
</dbReference>
<dbReference type="InterPro" id="IPR039537">
    <property type="entry name" value="Retrotran_Ty1/copia-like"/>
</dbReference>
<comment type="catalytic activity">
    <reaction evidence="15">
        <text>DNA(n) + a 2'-deoxyribonucleoside 5'-triphosphate = DNA(n+1) + diphosphate</text>
        <dbReference type="Rhea" id="RHEA:22508"/>
        <dbReference type="Rhea" id="RHEA-COMP:17339"/>
        <dbReference type="Rhea" id="RHEA-COMP:17340"/>
        <dbReference type="ChEBI" id="CHEBI:33019"/>
        <dbReference type="ChEBI" id="CHEBI:61560"/>
        <dbReference type="ChEBI" id="CHEBI:173112"/>
        <dbReference type="EC" id="2.7.7.7"/>
    </reaction>
</comment>
<evidence type="ECO:0000256" key="5">
    <source>
        <dbReference type="ARBA" id="ARBA00022759"/>
    </source>
</evidence>
<evidence type="ECO:0000256" key="10">
    <source>
        <dbReference type="ARBA" id="ARBA00022918"/>
    </source>
</evidence>
<keyword evidence="13" id="KW-0511">Multifunctional enzyme</keyword>
<name>A0A9Q3IIP1_9BASI</name>
<keyword evidence="11" id="KW-0239">DNA-directed DNA polymerase</keyword>
<dbReference type="GO" id="GO:0003723">
    <property type="term" value="F:RNA binding"/>
    <property type="evidence" value="ECO:0007669"/>
    <property type="project" value="UniProtKB-KW"/>
</dbReference>
<proteinExistence type="predicted"/>
<dbReference type="InterPro" id="IPR025724">
    <property type="entry name" value="GAG-pre-integrase_dom"/>
</dbReference>
<dbReference type="SUPFAM" id="SSF53098">
    <property type="entry name" value="Ribonuclease H-like"/>
    <property type="match status" value="1"/>
</dbReference>
<evidence type="ECO:0000256" key="1">
    <source>
        <dbReference type="ARBA" id="ARBA00022578"/>
    </source>
</evidence>
<evidence type="ECO:0000256" key="3">
    <source>
        <dbReference type="ARBA" id="ARBA00022722"/>
    </source>
</evidence>
<keyword evidence="3" id="KW-0540">Nuclease</keyword>
<keyword evidence="4" id="KW-0479">Metal-binding</keyword>
<dbReference type="PANTHER" id="PTHR42648:SF11">
    <property type="entry name" value="TRANSPOSON TY4-P GAG-POL POLYPROTEIN"/>
    <property type="match status" value="1"/>
</dbReference>
<dbReference type="AlphaFoldDB" id="A0A9Q3IIP1"/>
<evidence type="ECO:0000256" key="9">
    <source>
        <dbReference type="ARBA" id="ARBA00022908"/>
    </source>
</evidence>
<evidence type="ECO:0000256" key="4">
    <source>
        <dbReference type="ARBA" id="ARBA00022723"/>
    </source>
</evidence>
<keyword evidence="6" id="KW-0378">Hydrolase</keyword>
<keyword evidence="5" id="KW-0255">Endonuclease</keyword>
<dbReference type="GO" id="GO:0032196">
    <property type="term" value="P:transposition"/>
    <property type="evidence" value="ECO:0007669"/>
    <property type="project" value="UniProtKB-KW"/>
</dbReference>
<accession>A0A9Q3IIP1</accession>
<dbReference type="InterPro" id="IPR013103">
    <property type="entry name" value="RVT_2"/>
</dbReference>
<keyword evidence="1" id="KW-0815">Transposition</keyword>
<dbReference type="InterPro" id="IPR057670">
    <property type="entry name" value="SH3_retrovirus"/>
</dbReference>
<evidence type="ECO:0000256" key="6">
    <source>
        <dbReference type="ARBA" id="ARBA00022801"/>
    </source>
</evidence>
<evidence type="ECO:0000256" key="12">
    <source>
        <dbReference type="ARBA" id="ARBA00023172"/>
    </source>
</evidence>
<dbReference type="GO" id="GO:0005634">
    <property type="term" value="C:nucleus"/>
    <property type="evidence" value="ECO:0007669"/>
    <property type="project" value="UniProtKB-ARBA"/>
</dbReference>
<sequence length="903" mass="101083">MPPYYPETLGSPEIGICDSTNLSPKAPTGFVTLNKVAIFETKLQINETTQGNVTSSDEHSVTNLLHSMFGHIGNKHLKQLVQQRFGIDALKGIARKGTTCQHCCVAKSTRQSNLSSRGKVVEPMDVVTADLMGQFEEAVPYGGKYALTIQDIGLTYGECHILTKKSDATLVLLRVLTTWETKTGKRIKTFRSNNGGEFCNSTLKNWCNSRGTVHEKSLPYHHEQNGSIERYNRTIADMGRTLLHESGLAKSFWGFAFMWASRIQSLIPNSLTGEAAPVELLFGEKPCYNQMRLFGELAYIHVPHKKRRKLYDQAVAGNIMMFLGNSKGWLFYLPSSKSLTTSAWAEFPKSSEACRAIRRWSVPWRPRTEDLRDKMSISFIVNKAILGDFSKEATVEEQDRMAEVLNNTTMEVATPKTYKQAMGGTDNRHLQAAVNEQLANMKQMGVYDIRPLPPGKHVLGGGWVFAKKPATKTSAVRYKARYVARGNRQMPEEYNKTIAPTSSFSSLRILLTMASLREWHVNNFDFVAAYLNAGIDEEVWVHPLYGLTIPTGFGCRLRKALYSTKQAGNCWWHCVANKLQTLGYVASEFDRSVYVHSSQQAMIWLHVDDGIIAGKDIGAIRDVRMALEESFRMKWEDGISSIIGIDIHKVRGGYELEQRRLIDSIVQKLWDGTPLSRTPLPAKCNLTTLEDTSATVRPHEFIGTVGALSYVAMGTRPEVAFAVNLLARHAKQPGKEHWKCLQHLLGYISHTRDLRLYLRPYQSIPTLKVWSDASWGGEFSQSTHGFLAQLGGCSISWCAKRLTTVAASSCHAEFMLLGLAARHGKWLKNLLDDITGMTIPLQLLCDNTSAIRIAEDSLSNKRTKHSDREYFITNQLLRSKTALCYTSGCVGELCAADESQCYL</sequence>
<evidence type="ECO:0000256" key="11">
    <source>
        <dbReference type="ARBA" id="ARBA00022932"/>
    </source>
</evidence>
<comment type="catalytic activity">
    <reaction evidence="14">
        <text>DNA(n) + a 2'-deoxyribonucleoside 5'-triphosphate = DNA(n+1) + diphosphate</text>
        <dbReference type="Rhea" id="RHEA:22508"/>
        <dbReference type="Rhea" id="RHEA-COMP:17339"/>
        <dbReference type="Rhea" id="RHEA-COMP:17340"/>
        <dbReference type="ChEBI" id="CHEBI:33019"/>
        <dbReference type="ChEBI" id="CHEBI:61560"/>
        <dbReference type="ChEBI" id="CHEBI:173112"/>
        <dbReference type="EC" id="2.7.7.49"/>
    </reaction>
</comment>
<dbReference type="PROSITE" id="PS50994">
    <property type="entry name" value="INTEGRASE"/>
    <property type="match status" value="1"/>
</dbReference>
<evidence type="ECO:0000256" key="8">
    <source>
        <dbReference type="ARBA" id="ARBA00022884"/>
    </source>
</evidence>
<evidence type="ECO:0000256" key="14">
    <source>
        <dbReference type="ARBA" id="ARBA00048173"/>
    </source>
</evidence>
<dbReference type="InterPro" id="IPR012337">
    <property type="entry name" value="RNaseH-like_sf"/>
</dbReference>
<dbReference type="GO" id="GO:0016787">
    <property type="term" value="F:hydrolase activity"/>
    <property type="evidence" value="ECO:0007669"/>
    <property type="project" value="UniProtKB-KW"/>
</dbReference>
<dbReference type="GO" id="GO:0006310">
    <property type="term" value="P:DNA recombination"/>
    <property type="evidence" value="ECO:0007669"/>
    <property type="project" value="UniProtKB-KW"/>
</dbReference>
<comment type="caution">
    <text evidence="17">The sequence shown here is derived from an EMBL/GenBank/DDBJ whole genome shotgun (WGS) entry which is preliminary data.</text>
</comment>
<dbReference type="Proteomes" id="UP000765509">
    <property type="component" value="Unassembled WGS sequence"/>
</dbReference>
<dbReference type="CDD" id="cd09272">
    <property type="entry name" value="RNase_HI_RT_Ty1"/>
    <property type="match status" value="1"/>
</dbReference>
<organism evidence="17 18">
    <name type="scientific">Austropuccinia psidii MF-1</name>
    <dbReference type="NCBI Taxonomy" id="1389203"/>
    <lineage>
        <taxon>Eukaryota</taxon>
        <taxon>Fungi</taxon>
        <taxon>Dikarya</taxon>
        <taxon>Basidiomycota</taxon>
        <taxon>Pucciniomycotina</taxon>
        <taxon>Pucciniomycetes</taxon>
        <taxon>Pucciniales</taxon>
        <taxon>Sphaerophragmiaceae</taxon>
        <taxon>Austropuccinia</taxon>
    </lineage>
</organism>
<evidence type="ECO:0000256" key="15">
    <source>
        <dbReference type="ARBA" id="ARBA00049244"/>
    </source>
</evidence>
<dbReference type="Pfam" id="PF07727">
    <property type="entry name" value="RVT_2"/>
    <property type="match status" value="1"/>
</dbReference>
<evidence type="ECO:0000256" key="13">
    <source>
        <dbReference type="ARBA" id="ARBA00023268"/>
    </source>
</evidence>
<evidence type="ECO:0000256" key="7">
    <source>
        <dbReference type="ARBA" id="ARBA00022842"/>
    </source>
</evidence>
<keyword evidence="11" id="KW-0808">Transferase</keyword>
<evidence type="ECO:0000313" key="17">
    <source>
        <dbReference type="EMBL" id="MBW0542127.1"/>
    </source>
</evidence>
<keyword evidence="18" id="KW-1185">Reference proteome</keyword>
<dbReference type="OrthoDB" id="3243429at2759"/>
<dbReference type="PANTHER" id="PTHR42648">
    <property type="entry name" value="TRANSPOSASE, PUTATIVE-RELATED"/>
    <property type="match status" value="1"/>
</dbReference>
<dbReference type="GO" id="GO:0015074">
    <property type="term" value="P:DNA integration"/>
    <property type="evidence" value="ECO:0007669"/>
    <property type="project" value="UniProtKB-KW"/>
</dbReference>
<dbReference type="Pfam" id="PF13976">
    <property type="entry name" value="gag_pre-integrs"/>
    <property type="match status" value="1"/>
</dbReference>
<evidence type="ECO:0000259" key="16">
    <source>
        <dbReference type="PROSITE" id="PS50994"/>
    </source>
</evidence>
<keyword evidence="7" id="KW-0460">Magnesium</keyword>
<dbReference type="EMBL" id="AVOT02046835">
    <property type="protein sequence ID" value="MBW0542127.1"/>
    <property type="molecule type" value="Genomic_DNA"/>
</dbReference>